<protein>
    <submittedName>
        <fullName evidence="1">Uncharacterized protein</fullName>
    </submittedName>
</protein>
<dbReference type="AlphaFoldDB" id="A0A9Q4GKX2"/>
<sequence length="43" mass="5120">MKLSPAYLDALVTKLESTEHQIHEELMWTDDERSDRSRFVELV</sequence>
<name>A0A9Q4GKX2_9CORY</name>
<dbReference type="EMBL" id="JAPMKX010000002">
    <property type="protein sequence ID" value="MCX7538342.1"/>
    <property type="molecule type" value="Genomic_DNA"/>
</dbReference>
<proteinExistence type="predicted"/>
<evidence type="ECO:0000313" key="1">
    <source>
        <dbReference type="EMBL" id="MCX7538342.1"/>
    </source>
</evidence>
<organism evidence="1 2">
    <name type="scientific">Corynebacterium antarcticum</name>
    <dbReference type="NCBI Taxonomy" id="2800405"/>
    <lineage>
        <taxon>Bacteria</taxon>
        <taxon>Bacillati</taxon>
        <taxon>Actinomycetota</taxon>
        <taxon>Actinomycetes</taxon>
        <taxon>Mycobacteriales</taxon>
        <taxon>Corynebacteriaceae</taxon>
        <taxon>Corynebacterium</taxon>
    </lineage>
</organism>
<dbReference type="Proteomes" id="UP001070238">
    <property type="component" value="Unassembled WGS sequence"/>
</dbReference>
<comment type="caution">
    <text evidence="1">The sequence shown here is derived from an EMBL/GenBank/DDBJ whole genome shotgun (WGS) entry which is preliminary data.</text>
</comment>
<gene>
    <name evidence="1" type="ORF">OS123_07280</name>
</gene>
<accession>A0A9Q4GKX2</accession>
<evidence type="ECO:0000313" key="2">
    <source>
        <dbReference type="Proteomes" id="UP001070238"/>
    </source>
</evidence>
<reference evidence="1" key="1">
    <citation type="submission" date="2022-11" db="EMBL/GenBank/DDBJ databases">
        <title>Corynebacterium sp. isolated from Penguins.</title>
        <authorList>
            <person name="Sedlar K."/>
            <person name="Svec P."/>
        </authorList>
    </citation>
    <scope>NUCLEOTIDE SEQUENCE</scope>
    <source>
        <strain evidence="1">P5875</strain>
    </source>
</reference>
<dbReference type="RefSeq" id="WP_267169455.1">
    <property type="nucleotide sequence ID" value="NZ_JAENIP020000002.1"/>
</dbReference>